<name>A0A139X620_9CYAN</name>
<keyword evidence="3" id="KW-0050">Antiport</keyword>
<evidence type="ECO:0000313" key="12">
    <source>
        <dbReference type="Proteomes" id="UP000076925"/>
    </source>
</evidence>
<dbReference type="InterPro" id="IPR018461">
    <property type="entry name" value="Na/H_Antiport_NhaC-like_C"/>
</dbReference>
<feature type="transmembrane region" description="Helical" evidence="9">
    <location>
        <begin position="60"/>
        <end position="79"/>
    </location>
</feature>
<evidence type="ECO:0000256" key="5">
    <source>
        <dbReference type="ARBA" id="ARBA00022692"/>
    </source>
</evidence>
<dbReference type="InterPro" id="IPR052180">
    <property type="entry name" value="NhaC_Na-H+_Antiporter"/>
</dbReference>
<keyword evidence="7 9" id="KW-0472">Membrane</keyword>
<evidence type="ECO:0000256" key="6">
    <source>
        <dbReference type="ARBA" id="ARBA00022989"/>
    </source>
</evidence>
<keyword evidence="5 9" id="KW-0812">Transmembrane</keyword>
<dbReference type="GO" id="GO:0015297">
    <property type="term" value="F:antiporter activity"/>
    <property type="evidence" value="ECO:0007669"/>
    <property type="project" value="UniProtKB-KW"/>
</dbReference>
<sequence length="443" mass="48593">MSSLFSLTLCFVILLVSVTKGYFVAYSLGLSLVILLVTFTYQGFPFASLLKMGYISSQKAFSIITILLLIGVVTSIWMASGTIPALVYYGTQFINPQYFILSAFLLTCIISVLLGTSFGTVSTVGVALMIMAKEGNIDPHIIAGAIIAGAYFGDRCSPMSSSAHLIASLTKTNLYKNLAYLMTTAWFPFIASTIVYFFLSLGNPIQATSHNLLAEIPQIFDINFLVLCPALAVFFLCLMKIEVKVTLAISIAIALFLGIFVQNYSWLQMFQVIVFGFHLHSQTQLAEALTGGGIVSMLRVSLVVIISTFLVGIIVGTKTLASVEKLFRRISSKSGLFLSTIAVGLVSAAFGCTQTLAILMTYQLMKDKYEQEKMSHYQLAIDIENTAVVLAPLVPWNIAGLVPATVLMTDSGFIPYAVYLYLIPVFNWIGFKFVELRMQRKFE</sequence>
<evidence type="ECO:0000256" key="3">
    <source>
        <dbReference type="ARBA" id="ARBA00022449"/>
    </source>
</evidence>
<feature type="transmembrane region" description="Helical" evidence="9">
    <location>
        <begin position="178"/>
        <end position="199"/>
    </location>
</feature>
<dbReference type="STRING" id="128403.WA1_29160"/>
<feature type="transmembrane region" description="Helical" evidence="9">
    <location>
        <begin position="413"/>
        <end position="434"/>
    </location>
</feature>
<feature type="transmembrane region" description="Helical" evidence="9">
    <location>
        <begin position="29"/>
        <end position="48"/>
    </location>
</feature>
<feature type="transmembrane region" description="Helical" evidence="9">
    <location>
        <begin position="99"/>
        <end position="132"/>
    </location>
</feature>
<organism evidence="11 12">
    <name type="scientific">Scytonema hofmannii PCC 7110</name>
    <dbReference type="NCBI Taxonomy" id="128403"/>
    <lineage>
        <taxon>Bacteria</taxon>
        <taxon>Bacillati</taxon>
        <taxon>Cyanobacteriota</taxon>
        <taxon>Cyanophyceae</taxon>
        <taxon>Nostocales</taxon>
        <taxon>Scytonemataceae</taxon>
        <taxon>Scytonema</taxon>
    </lineage>
</organism>
<evidence type="ECO:0000256" key="1">
    <source>
        <dbReference type="ARBA" id="ARBA00004651"/>
    </source>
</evidence>
<feature type="transmembrane region" description="Helical" evidence="9">
    <location>
        <begin position="336"/>
        <end position="360"/>
    </location>
</feature>
<accession>A0A139X620</accession>
<comment type="subcellular location">
    <subcellularLocation>
        <location evidence="1">Cell membrane</location>
        <topology evidence="1">Multi-pass membrane protein</topology>
    </subcellularLocation>
</comment>
<evidence type="ECO:0000256" key="7">
    <source>
        <dbReference type="ARBA" id="ARBA00023136"/>
    </source>
</evidence>
<dbReference type="Proteomes" id="UP000076925">
    <property type="component" value="Unassembled WGS sequence"/>
</dbReference>
<gene>
    <name evidence="11" type="ORF">WA1_29160</name>
</gene>
<dbReference type="Pfam" id="PF03553">
    <property type="entry name" value="Na_H_antiporter"/>
    <property type="match status" value="1"/>
</dbReference>
<protein>
    <submittedName>
        <fullName evidence="11">Sodium:proton antiporter</fullName>
    </submittedName>
</protein>
<reference evidence="11 12" key="1">
    <citation type="journal article" date="2013" name="Genome Biol. Evol.">
        <title>Genomes of Stigonematalean cyanobacteria (subsection V) and the evolution of oxygenic photosynthesis from prokaryotes to plastids.</title>
        <authorList>
            <person name="Dagan T."/>
            <person name="Roettger M."/>
            <person name="Stucken K."/>
            <person name="Landan G."/>
            <person name="Koch R."/>
            <person name="Major P."/>
            <person name="Gould S.B."/>
            <person name="Goremykin V.V."/>
            <person name="Rippka R."/>
            <person name="Tandeau de Marsac N."/>
            <person name="Gugger M."/>
            <person name="Lockhart P.J."/>
            <person name="Allen J.F."/>
            <person name="Brune I."/>
            <person name="Maus I."/>
            <person name="Puhler A."/>
            <person name="Martin W.F."/>
        </authorList>
    </citation>
    <scope>NUCLEOTIDE SEQUENCE [LARGE SCALE GENOMIC DNA]</scope>
    <source>
        <strain evidence="11 12">PCC 7110</strain>
    </source>
</reference>
<evidence type="ECO:0000259" key="10">
    <source>
        <dbReference type="Pfam" id="PF03553"/>
    </source>
</evidence>
<comment type="similarity">
    <text evidence="8">Belongs to the NhaC Na(+)/H(+) (TC 2.A.35) antiporter family.</text>
</comment>
<keyword evidence="2" id="KW-0813">Transport</keyword>
<evidence type="ECO:0000313" key="11">
    <source>
        <dbReference type="EMBL" id="KYC40157.1"/>
    </source>
</evidence>
<keyword evidence="6 9" id="KW-1133">Transmembrane helix</keyword>
<feature type="transmembrane region" description="Helical" evidence="9">
    <location>
        <begin position="245"/>
        <end position="267"/>
    </location>
</feature>
<evidence type="ECO:0000256" key="8">
    <source>
        <dbReference type="ARBA" id="ARBA00038435"/>
    </source>
</evidence>
<dbReference type="AlphaFoldDB" id="A0A139X620"/>
<dbReference type="OrthoDB" id="9762978at2"/>
<dbReference type="PANTHER" id="PTHR33451:SF3">
    <property type="entry name" value="MALATE-2H(+)_NA(+)-LACTATE ANTIPORTER"/>
    <property type="match status" value="1"/>
</dbReference>
<dbReference type="EMBL" id="ANNX02000031">
    <property type="protein sequence ID" value="KYC40157.1"/>
    <property type="molecule type" value="Genomic_DNA"/>
</dbReference>
<evidence type="ECO:0000256" key="2">
    <source>
        <dbReference type="ARBA" id="ARBA00022448"/>
    </source>
</evidence>
<evidence type="ECO:0000256" key="9">
    <source>
        <dbReference type="SAM" id="Phobius"/>
    </source>
</evidence>
<feature type="transmembrane region" description="Helical" evidence="9">
    <location>
        <begin position="294"/>
        <end position="315"/>
    </location>
</feature>
<comment type="caution">
    <text evidence="11">The sequence shown here is derived from an EMBL/GenBank/DDBJ whole genome shotgun (WGS) entry which is preliminary data.</text>
</comment>
<proteinExistence type="inferred from homology"/>
<dbReference type="GO" id="GO:0005886">
    <property type="term" value="C:plasma membrane"/>
    <property type="evidence" value="ECO:0007669"/>
    <property type="project" value="UniProtKB-SubCell"/>
</dbReference>
<keyword evidence="4" id="KW-1003">Cell membrane</keyword>
<dbReference type="PANTHER" id="PTHR33451">
    <property type="entry name" value="MALATE-2H(+)/NA(+)-LACTATE ANTIPORTER"/>
    <property type="match status" value="1"/>
</dbReference>
<feature type="transmembrane region" description="Helical" evidence="9">
    <location>
        <begin position="219"/>
        <end position="238"/>
    </location>
</feature>
<keyword evidence="12" id="KW-1185">Reference proteome</keyword>
<feature type="domain" description="Na+/H+ antiporter NhaC-like C-terminal" evidence="10">
    <location>
        <begin position="149"/>
        <end position="425"/>
    </location>
</feature>
<evidence type="ECO:0000256" key="4">
    <source>
        <dbReference type="ARBA" id="ARBA00022475"/>
    </source>
</evidence>